<proteinExistence type="predicted"/>
<name>A0A7J6X8A7_THATH</name>
<keyword evidence="3" id="KW-1185">Reference proteome</keyword>
<dbReference type="OrthoDB" id="1747281at2759"/>
<dbReference type="Proteomes" id="UP000554482">
    <property type="component" value="Unassembled WGS sequence"/>
</dbReference>
<dbReference type="AlphaFoldDB" id="A0A7J6X8A7"/>
<evidence type="ECO:0000313" key="2">
    <source>
        <dbReference type="EMBL" id="KAF5205954.1"/>
    </source>
</evidence>
<dbReference type="EMBL" id="JABWDY010003419">
    <property type="protein sequence ID" value="KAF5205954.1"/>
    <property type="molecule type" value="Genomic_DNA"/>
</dbReference>
<protein>
    <recommendedName>
        <fullName evidence="1">Reverse transcriptase zinc-binding domain-containing protein</fullName>
    </recommendedName>
</protein>
<feature type="domain" description="Reverse transcriptase zinc-binding" evidence="1">
    <location>
        <begin position="2"/>
        <end position="51"/>
    </location>
</feature>
<accession>A0A7J6X8A7</accession>
<evidence type="ECO:0000313" key="3">
    <source>
        <dbReference type="Proteomes" id="UP000554482"/>
    </source>
</evidence>
<gene>
    <name evidence="2" type="ORF">FRX31_004458</name>
</gene>
<evidence type="ECO:0000259" key="1">
    <source>
        <dbReference type="Pfam" id="PF13966"/>
    </source>
</evidence>
<dbReference type="Pfam" id="PF13966">
    <property type="entry name" value="zf-RVT"/>
    <property type="match status" value="1"/>
</dbReference>
<dbReference type="InterPro" id="IPR026960">
    <property type="entry name" value="RVT-Znf"/>
</dbReference>
<reference evidence="2 3" key="1">
    <citation type="submission" date="2020-06" db="EMBL/GenBank/DDBJ databases">
        <title>Transcriptomic and genomic resources for Thalictrum thalictroides and T. hernandezii: Facilitating candidate gene discovery in an emerging model plant lineage.</title>
        <authorList>
            <person name="Arias T."/>
            <person name="Riano-Pachon D.M."/>
            <person name="Di Stilio V.S."/>
        </authorList>
    </citation>
    <scope>NUCLEOTIDE SEQUENCE [LARGE SCALE GENOMIC DNA]</scope>
    <source>
        <strain evidence="3">cv. WT478/WT964</strain>
        <tissue evidence="2">Leaves</tissue>
    </source>
</reference>
<organism evidence="2 3">
    <name type="scientific">Thalictrum thalictroides</name>
    <name type="common">Rue-anemone</name>
    <name type="synonym">Anemone thalictroides</name>
    <dbReference type="NCBI Taxonomy" id="46969"/>
    <lineage>
        <taxon>Eukaryota</taxon>
        <taxon>Viridiplantae</taxon>
        <taxon>Streptophyta</taxon>
        <taxon>Embryophyta</taxon>
        <taxon>Tracheophyta</taxon>
        <taxon>Spermatophyta</taxon>
        <taxon>Magnoliopsida</taxon>
        <taxon>Ranunculales</taxon>
        <taxon>Ranunculaceae</taxon>
        <taxon>Thalictroideae</taxon>
        <taxon>Thalictrum</taxon>
    </lineage>
</organism>
<comment type="caution">
    <text evidence="2">The sequence shown here is derived from an EMBL/GenBank/DDBJ whole genome shotgun (WGS) entry which is preliminary data.</text>
</comment>
<sequence length="164" mass="19111">MAWKIQVNAIETMDNVMKRGIPIASRCCLCKDAAENRDHLLWQCSKTEQIWSWMCAKFNTQFDFTCIEDAMKKMKQRSKLIKDIWNSAVIATIVAIWKLRNKITHEEKDLNAKFCEKMIENQVKVTARLSKATGYNNLEKLKITREWQITTSSTNHPTMLLEAP</sequence>